<keyword evidence="19" id="KW-1185">Reference proteome</keyword>
<evidence type="ECO:0000256" key="11">
    <source>
        <dbReference type="ARBA" id="ARBA00023204"/>
    </source>
</evidence>
<dbReference type="InterPro" id="IPR023607">
    <property type="entry name" value="Exodeoxyribonuclease_I"/>
</dbReference>
<dbReference type="InterPro" id="IPR013520">
    <property type="entry name" value="Ribonucl_H"/>
</dbReference>
<dbReference type="PROSITE" id="PS51785">
    <property type="entry name" value="EXOI_C"/>
    <property type="match status" value="1"/>
</dbReference>
<comment type="catalytic activity">
    <reaction evidence="1 13">
        <text>Exonucleolytic cleavage in the 3'- to 5'-direction to yield nucleoside 5'-phosphates.</text>
        <dbReference type="EC" id="3.1.11.1"/>
    </reaction>
</comment>
<gene>
    <name evidence="18" type="ORF">L196_02285</name>
</gene>
<keyword evidence="6 13" id="KW-0227">DNA damage</keyword>
<dbReference type="RefSeq" id="WP_016389817.1">
    <property type="nucleotide sequence ID" value="NZ_JBLHXE010000001.1"/>
</dbReference>
<feature type="binding site" evidence="15">
    <location>
        <position position="9"/>
    </location>
    <ligand>
        <name>Mg(2+)</name>
        <dbReference type="ChEBI" id="CHEBI:18420"/>
        <label>1</label>
    </ligand>
</feature>
<evidence type="ECO:0000256" key="14">
    <source>
        <dbReference type="PIRSR" id="PIRSR000977-1"/>
    </source>
</evidence>
<dbReference type="Gene3D" id="1.20.1280.70">
    <property type="entry name" value="Exonuclease ExoI, domain 3"/>
    <property type="match status" value="1"/>
</dbReference>
<dbReference type="Pfam" id="PF26016">
    <property type="entry name" value="ExoI_C"/>
    <property type="match status" value="1"/>
</dbReference>
<evidence type="ECO:0000256" key="4">
    <source>
        <dbReference type="ARBA" id="ARBA00022722"/>
    </source>
</evidence>
<keyword evidence="11 13" id="KW-0234">DNA repair</keyword>
<evidence type="ECO:0000256" key="2">
    <source>
        <dbReference type="ARBA" id="ARBA00012108"/>
    </source>
</evidence>
<dbReference type="Pfam" id="PF08411">
    <property type="entry name" value="ExoI_SH3"/>
    <property type="match status" value="1"/>
</dbReference>
<feature type="binding site" evidence="15">
    <location>
        <position position="11"/>
    </location>
    <ligand>
        <name>Mg(2+)</name>
        <dbReference type="ChEBI" id="CHEBI:18420"/>
        <label>2</label>
    </ligand>
</feature>
<dbReference type="InterPro" id="IPR058561">
    <property type="entry name" value="Exonuc_1_C"/>
</dbReference>
<protein>
    <recommendedName>
        <fullName evidence="3 13">Exodeoxyribonuclease I</fullName>
        <ecNumber evidence="2 13">3.1.11.1</ecNumber>
    </recommendedName>
</protein>
<evidence type="ECO:0000259" key="17">
    <source>
        <dbReference type="PROSITE" id="PS51785"/>
    </source>
</evidence>
<dbReference type="InterPro" id="IPR022894">
    <property type="entry name" value="Oligoribonuclease"/>
</dbReference>
<keyword evidence="5 15" id="KW-0479">Metal-binding</keyword>
<accession>A0AB33Z5C5</accession>
<dbReference type="InterPro" id="IPR013620">
    <property type="entry name" value="Exonuc_1_SH3"/>
</dbReference>
<dbReference type="PIRSF" id="PIRSF000977">
    <property type="entry name" value="Exodeoxyribonuclease_I"/>
    <property type="match status" value="1"/>
</dbReference>
<evidence type="ECO:0000256" key="8">
    <source>
        <dbReference type="ARBA" id="ARBA00022839"/>
    </source>
</evidence>
<feature type="domain" description="ExoI C-terminal" evidence="17">
    <location>
        <begin position="352"/>
        <end position="475"/>
    </location>
</feature>
<comment type="subunit">
    <text evidence="12">Monomer. Interacts with ssb (via C-terminus); this interaction stimulates the exonuclease activity by recruiting the enzyme to its substrate.</text>
</comment>
<evidence type="ECO:0000256" key="15">
    <source>
        <dbReference type="PIRSR" id="PIRSR000977-2"/>
    </source>
</evidence>
<dbReference type="EMBL" id="ASHL01000001">
    <property type="protein sequence ID" value="EPD14288.1"/>
    <property type="molecule type" value="Genomic_DNA"/>
</dbReference>
<dbReference type="PROSITE" id="PS51784">
    <property type="entry name" value="EXOI_SH3"/>
    <property type="match status" value="1"/>
</dbReference>
<keyword evidence="10" id="KW-0238">DNA-binding</keyword>
<dbReference type="InterPro" id="IPR036397">
    <property type="entry name" value="RNaseH_sf"/>
</dbReference>
<dbReference type="GO" id="GO:0008310">
    <property type="term" value="F:single-stranded DNA 3'-5' DNA exonuclease activity"/>
    <property type="evidence" value="ECO:0007669"/>
    <property type="project" value="UniProtKB-EC"/>
</dbReference>
<dbReference type="SUPFAM" id="SSF53098">
    <property type="entry name" value="Ribonuclease H-like"/>
    <property type="match status" value="1"/>
</dbReference>
<evidence type="ECO:0000256" key="6">
    <source>
        <dbReference type="ARBA" id="ARBA00022763"/>
    </source>
</evidence>
<dbReference type="GO" id="GO:0003677">
    <property type="term" value="F:DNA binding"/>
    <property type="evidence" value="ECO:0007669"/>
    <property type="project" value="UniProtKB-KW"/>
</dbReference>
<feature type="binding site" evidence="15">
    <location>
        <position position="180"/>
    </location>
    <ligand>
        <name>Mg(2+)</name>
        <dbReference type="ChEBI" id="CHEBI:18420"/>
        <label>2</label>
    </ligand>
</feature>
<comment type="cofactor">
    <cofactor evidence="15">
        <name>Mg(2+)</name>
        <dbReference type="ChEBI" id="CHEBI:18420"/>
    </cofactor>
    <text evidence="15">Binds 2 Mg(2+) ions per monomer.</text>
</comment>
<dbReference type="SMART" id="SM00479">
    <property type="entry name" value="EXOIII"/>
    <property type="match status" value="1"/>
</dbReference>
<feature type="binding site" evidence="14">
    <location>
        <position position="11"/>
    </location>
    <ligand>
        <name>substrate</name>
    </ligand>
</feature>
<dbReference type="Gene3D" id="3.30.420.10">
    <property type="entry name" value="Ribonuclease H-like superfamily/Ribonuclease H"/>
    <property type="match status" value="1"/>
</dbReference>
<proteinExistence type="predicted"/>
<keyword evidence="8 13" id="KW-0269">Exonuclease</keyword>
<dbReference type="CDD" id="cd06138">
    <property type="entry name" value="ExoI_N"/>
    <property type="match status" value="1"/>
</dbReference>
<dbReference type="GO" id="GO:0006281">
    <property type="term" value="P:DNA repair"/>
    <property type="evidence" value="ECO:0007669"/>
    <property type="project" value="UniProtKB-KW"/>
</dbReference>
<organism evidence="18 19">
    <name type="scientific">Cycloclasticus pugetii</name>
    <dbReference type="NCBI Taxonomy" id="34068"/>
    <lineage>
        <taxon>Bacteria</taxon>
        <taxon>Pseudomonadati</taxon>
        <taxon>Pseudomonadota</taxon>
        <taxon>Gammaproteobacteria</taxon>
        <taxon>Thiotrichales</taxon>
        <taxon>Piscirickettsiaceae</taxon>
        <taxon>Cycloclasticus</taxon>
    </lineage>
</organism>
<evidence type="ECO:0000256" key="7">
    <source>
        <dbReference type="ARBA" id="ARBA00022801"/>
    </source>
</evidence>
<dbReference type="Pfam" id="PF00929">
    <property type="entry name" value="RNase_T"/>
    <property type="match status" value="1"/>
</dbReference>
<dbReference type="PANTHER" id="PTHR11046:SF11">
    <property type="entry name" value="EXODEOXYRIBONUCLEASE I"/>
    <property type="match status" value="1"/>
</dbReference>
<evidence type="ECO:0000256" key="9">
    <source>
        <dbReference type="ARBA" id="ARBA00022842"/>
    </source>
</evidence>
<dbReference type="Proteomes" id="UP000015462">
    <property type="component" value="Unassembled WGS sequence"/>
</dbReference>
<dbReference type="Gene3D" id="1.10.287.1240">
    <property type="match status" value="1"/>
</dbReference>
<dbReference type="PANTHER" id="PTHR11046">
    <property type="entry name" value="OLIGORIBONUCLEASE, MITOCHONDRIAL"/>
    <property type="match status" value="1"/>
</dbReference>
<evidence type="ECO:0000256" key="13">
    <source>
        <dbReference type="PIRNR" id="PIRNR000977"/>
    </source>
</evidence>
<dbReference type="AlphaFoldDB" id="A0AB33Z5C5"/>
<dbReference type="Gene3D" id="3.30.1520.20">
    <property type="entry name" value="Exonuclease ExoI, domain 2"/>
    <property type="match status" value="1"/>
</dbReference>
<evidence type="ECO:0000256" key="12">
    <source>
        <dbReference type="ARBA" id="ARBA00046792"/>
    </source>
</evidence>
<evidence type="ECO:0000256" key="5">
    <source>
        <dbReference type="ARBA" id="ARBA00022723"/>
    </source>
</evidence>
<comment type="caution">
    <text evidence="18">The sequence shown here is derived from an EMBL/GenBank/DDBJ whole genome shotgun (WGS) entry which is preliminary data.</text>
</comment>
<evidence type="ECO:0000313" key="18">
    <source>
        <dbReference type="EMBL" id="EPD14288.1"/>
    </source>
</evidence>
<sequence length="481" mass="55180">MSETYYWYDYETTGIDPARDRVVQFAGIRTDLNFNPVAKPDVFYCKLHDDILPHPEACLITGITPQHAIREGLLESEFIKRVHREFSTPQTCVVGYNSIRFDDEFTRHLLYRNFFDPYAREWKSGNSRWDLIDLVRLTHALRPDGINWPQREDGAASFKLEELTKANGILHEAAHDALSDVYATIELAKLIKQQQPRIYSWGLSLRNKKKAAENLDLIHNTAVIHVSSKYPAAQDCLAVVVPIAAHPVNKNGVLVFDLSADPTELIDLTAEEIHQRLYTPTAELNEGQKRLPLKTVHINKSPMLAPLSTLTTEVKNKLNIDLLRCEENRQKILGAGIEKKLAEVFSINTFESATDPDLMLYSGGFFSPIDVQNMTQIRACPIDKLAELSLPFEDERLEEMLFRYRARNYPETLNEVEKTQWQAYRHDCFIKEHNDGRLTLKAYFERLDELVVEGDWSEEQQVLLEELIDYGEAVADSLVSD</sequence>
<keyword evidence="7 13" id="KW-0378">Hydrolase</keyword>
<evidence type="ECO:0000259" key="16">
    <source>
        <dbReference type="PROSITE" id="PS51784"/>
    </source>
</evidence>
<dbReference type="NCBIfam" id="NF008746">
    <property type="entry name" value="PRK11779.1"/>
    <property type="match status" value="1"/>
</dbReference>
<dbReference type="FunFam" id="3.30.420.10:FF:000033">
    <property type="entry name" value="Exodeoxyribonuclease I"/>
    <property type="match status" value="1"/>
</dbReference>
<evidence type="ECO:0000313" key="19">
    <source>
        <dbReference type="Proteomes" id="UP000015462"/>
    </source>
</evidence>
<keyword evidence="4 13" id="KW-0540">Nuclease</keyword>
<dbReference type="EC" id="3.1.11.1" evidence="2 13"/>
<dbReference type="InterPro" id="IPR034747">
    <property type="entry name" value="EXOI_SH3"/>
</dbReference>
<evidence type="ECO:0000256" key="3">
    <source>
        <dbReference type="ARBA" id="ARBA00019900"/>
    </source>
</evidence>
<evidence type="ECO:0000256" key="1">
    <source>
        <dbReference type="ARBA" id="ARBA00000563"/>
    </source>
</evidence>
<feature type="binding site" evidence="14">
    <location>
        <position position="159"/>
    </location>
    <ligand>
        <name>substrate</name>
    </ligand>
</feature>
<keyword evidence="9 15" id="KW-0460">Magnesium</keyword>
<dbReference type="InterPro" id="IPR012337">
    <property type="entry name" value="RNaseH-like_sf"/>
</dbReference>
<dbReference type="InterPro" id="IPR038649">
    <property type="entry name" value="EXOI_SH3_sf"/>
</dbReference>
<reference evidence="18 19" key="1">
    <citation type="journal article" date="2013" name="Genome Announc.">
        <title>Genome Sequence of the Pyrene- and Fluoranthene-Degrading Bacterium Cycloclasticus sp. Strain PY97M.</title>
        <authorList>
            <person name="Cui Z."/>
            <person name="Xu G."/>
            <person name="Li Q."/>
            <person name="Gao W."/>
            <person name="Zheng L."/>
        </authorList>
    </citation>
    <scope>NUCLEOTIDE SEQUENCE [LARGE SCALE GENOMIC DNA]</scope>
    <source>
        <strain evidence="18 19">PY97M</strain>
    </source>
</reference>
<dbReference type="GO" id="GO:0046872">
    <property type="term" value="F:metal ion binding"/>
    <property type="evidence" value="ECO:0007669"/>
    <property type="project" value="UniProtKB-KW"/>
</dbReference>
<name>A0AB33Z5C5_9GAMM</name>
<dbReference type="GO" id="GO:0000175">
    <property type="term" value="F:3'-5'-RNA exonuclease activity"/>
    <property type="evidence" value="ECO:0007669"/>
    <property type="project" value="InterPro"/>
</dbReference>
<feature type="domain" description="ExoI SH3-like" evidence="16">
    <location>
        <begin position="196"/>
        <end position="349"/>
    </location>
</feature>
<evidence type="ECO:0000256" key="10">
    <source>
        <dbReference type="ARBA" id="ARBA00023125"/>
    </source>
</evidence>